<feature type="transmembrane region" description="Helical" evidence="7">
    <location>
        <begin position="411"/>
        <end position="435"/>
    </location>
</feature>
<feature type="transmembrane region" description="Helical" evidence="7">
    <location>
        <begin position="94"/>
        <end position="110"/>
    </location>
</feature>
<feature type="transmembrane region" description="Helical" evidence="7">
    <location>
        <begin position="156"/>
        <end position="177"/>
    </location>
</feature>
<evidence type="ECO:0000313" key="8">
    <source>
        <dbReference type="EMBL" id="WAS91510.1"/>
    </source>
</evidence>
<protein>
    <submittedName>
        <fullName evidence="8">MFS transporter</fullName>
    </submittedName>
</protein>
<evidence type="ECO:0000256" key="6">
    <source>
        <dbReference type="RuleBase" id="RU003755"/>
    </source>
</evidence>
<comment type="similarity">
    <text evidence="2 6">Belongs to the major facilitator superfamily. Proton-dependent oligopeptide transporter (POT/PTR) (TC 2.A.17) family.</text>
</comment>
<dbReference type="PROSITE" id="PS01023">
    <property type="entry name" value="PTR2_2"/>
    <property type="match status" value="1"/>
</dbReference>
<reference evidence="8" key="1">
    <citation type="submission" date="2022-11" db="EMBL/GenBank/DDBJ databases">
        <title>Minimal conservation of predation-associated metabolite biosynthetic gene clusters underscores biosynthetic potential of Myxococcota including descriptions for ten novel species: Archangium lansinium sp. nov., Myxococcus landrumus sp. nov., Nannocystis bai.</title>
        <authorList>
            <person name="Ahearne A."/>
            <person name="Stevens C."/>
            <person name="Dowd S."/>
        </authorList>
    </citation>
    <scope>NUCLEOTIDE SEQUENCE</scope>
    <source>
        <strain evidence="8">Fl3</strain>
    </source>
</reference>
<evidence type="ECO:0000256" key="1">
    <source>
        <dbReference type="ARBA" id="ARBA00004141"/>
    </source>
</evidence>
<evidence type="ECO:0000256" key="2">
    <source>
        <dbReference type="ARBA" id="ARBA00005982"/>
    </source>
</evidence>
<dbReference type="InterPro" id="IPR000109">
    <property type="entry name" value="POT_fam"/>
</dbReference>
<evidence type="ECO:0000256" key="7">
    <source>
        <dbReference type="SAM" id="Phobius"/>
    </source>
</evidence>
<gene>
    <name evidence="8" type="ORF">O0S08_35455</name>
</gene>
<dbReference type="InterPro" id="IPR018456">
    <property type="entry name" value="PTR2_symporter_CS"/>
</dbReference>
<organism evidence="8 9">
    <name type="scientific">Nannocystis punicea</name>
    <dbReference type="NCBI Taxonomy" id="2995304"/>
    <lineage>
        <taxon>Bacteria</taxon>
        <taxon>Pseudomonadati</taxon>
        <taxon>Myxococcota</taxon>
        <taxon>Polyangia</taxon>
        <taxon>Nannocystales</taxon>
        <taxon>Nannocystaceae</taxon>
        <taxon>Nannocystis</taxon>
    </lineage>
</organism>
<feature type="transmembrane region" description="Helical" evidence="7">
    <location>
        <begin position="116"/>
        <end position="135"/>
    </location>
</feature>
<feature type="transmembrane region" description="Helical" evidence="7">
    <location>
        <begin position="310"/>
        <end position="327"/>
    </location>
</feature>
<keyword evidence="9" id="KW-1185">Reference proteome</keyword>
<evidence type="ECO:0000256" key="5">
    <source>
        <dbReference type="ARBA" id="ARBA00023136"/>
    </source>
</evidence>
<dbReference type="Pfam" id="PF00854">
    <property type="entry name" value="PTR2"/>
    <property type="match status" value="2"/>
</dbReference>
<feature type="transmembrane region" description="Helical" evidence="7">
    <location>
        <begin position="227"/>
        <end position="247"/>
    </location>
</feature>
<feature type="transmembrane region" description="Helical" evidence="7">
    <location>
        <begin position="183"/>
        <end position="200"/>
    </location>
</feature>
<feature type="transmembrane region" description="Helical" evidence="7">
    <location>
        <begin position="277"/>
        <end position="298"/>
    </location>
</feature>
<evidence type="ECO:0000256" key="3">
    <source>
        <dbReference type="ARBA" id="ARBA00022692"/>
    </source>
</evidence>
<dbReference type="Gene3D" id="1.20.1250.20">
    <property type="entry name" value="MFS general substrate transporter like domains"/>
    <property type="match status" value="2"/>
</dbReference>
<dbReference type="Proteomes" id="UP001164459">
    <property type="component" value="Chromosome"/>
</dbReference>
<dbReference type="SUPFAM" id="SSF103473">
    <property type="entry name" value="MFS general substrate transporter"/>
    <property type="match status" value="1"/>
</dbReference>
<feature type="transmembrane region" description="Helical" evidence="7">
    <location>
        <begin position="339"/>
        <end position="363"/>
    </location>
</feature>
<evidence type="ECO:0000313" key="9">
    <source>
        <dbReference type="Proteomes" id="UP001164459"/>
    </source>
</evidence>
<comment type="subcellular location">
    <subcellularLocation>
        <location evidence="1 6">Membrane</location>
        <topology evidence="1 6">Multi-pass membrane protein</topology>
    </subcellularLocation>
</comment>
<accession>A0ABY7GX81</accession>
<keyword evidence="4 7" id="KW-1133">Transmembrane helix</keyword>
<feature type="transmembrane region" description="Helical" evidence="7">
    <location>
        <begin position="38"/>
        <end position="59"/>
    </location>
</feature>
<dbReference type="PROSITE" id="PS01022">
    <property type="entry name" value="PTR2_1"/>
    <property type="match status" value="1"/>
</dbReference>
<name>A0ABY7GX81_9BACT</name>
<keyword evidence="3 6" id="KW-0812">Transmembrane</keyword>
<dbReference type="EMBL" id="CP114040">
    <property type="protein sequence ID" value="WAS91510.1"/>
    <property type="molecule type" value="Genomic_DNA"/>
</dbReference>
<feature type="transmembrane region" description="Helical" evidence="7">
    <location>
        <begin position="375"/>
        <end position="399"/>
    </location>
</feature>
<feature type="transmembrane region" description="Helical" evidence="7">
    <location>
        <begin position="65"/>
        <end position="87"/>
    </location>
</feature>
<keyword evidence="6" id="KW-0813">Transport</keyword>
<evidence type="ECO:0000256" key="4">
    <source>
        <dbReference type="ARBA" id="ARBA00022989"/>
    </source>
</evidence>
<dbReference type="InterPro" id="IPR036259">
    <property type="entry name" value="MFS_trans_sf"/>
</dbReference>
<sequence length="444" mass="48690">MRRFRTTPQELDGTPPGLPYIIVNEAAERFSYSGMKTILVVFMTTYLVDRTGALAPLSGAEAKGWYHAFASAVYFFPLLGSLLADAFLGKYRTIYWLSLVYCLGHLALAVDGTRLGIVLGLALIAVGSGGIKPCVSAHLGDQFGQRNQHRLERMFTWFYFAINIGSMLSMLATPWLLERFGPHVAFGVPGLLMLLSTVVFRAGRDVFVHVPPGGLAFLRQTFGREGLASVSALLLLYGFVAVFWALFAQTGSAWVLQAQRMDRVLLGVELLPAQVQAVQPMFTLALLPFSTYVLYPAMRRSFAPTPERRIGLGMALMALVFLLLAWIEAQLGAGATPSIAWHLLGYLMIALAEILVAVTCIELSYRRAPRHMKSFVMAVFAFSVSLGNLFTSAVNLFVVDEAGAPLLTGPTYFLFFAGLMALAVLLYVPFARWFAGRPAPALHR</sequence>
<dbReference type="PANTHER" id="PTHR11654">
    <property type="entry name" value="OLIGOPEPTIDE TRANSPORTER-RELATED"/>
    <property type="match status" value="1"/>
</dbReference>
<dbReference type="RefSeq" id="WP_269033872.1">
    <property type="nucleotide sequence ID" value="NZ_CP114040.1"/>
</dbReference>
<proteinExistence type="inferred from homology"/>
<keyword evidence="5 7" id="KW-0472">Membrane</keyword>